<dbReference type="NCBIfam" id="TIGR01145">
    <property type="entry name" value="ATP_synt_delta"/>
    <property type="match status" value="1"/>
</dbReference>
<name>C7M164_ACIFD</name>
<evidence type="ECO:0000256" key="4">
    <source>
        <dbReference type="ARBA" id="ARBA00023065"/>
    </source>
</evidence>
<dbReference type="AlphaFoldDB" id="C7M164"/>
<dbReference type="GO" id="GO:0005886">
    <property type="term" value="C:plasma membrane"/>
    <property type="evidence" value="ECO:0007669"/>
    <property type="project" value="UniProtKB-SubCell"/>
</dbReference>
<keyword evidence="5 7" id="KW-0472">Membrane</keyword>
<dbReference type="OrthoDB" id="5242917at2"/>
<sequence>MRELVKGYALALRDLAREAGTASELERDARGVAELCERFVQLAVALDDRAADVDRRQGVLHDLVGERVSSLALRLFDAVVAWEVVGEVVHSLEELPELVASDMVLEGPGDFATIGRVIGYARAIFEDLGARDELEPVLHELRGVAQVLERDRALQRVLSGFEGTREARLAIIGDLFGPRVSVRTTWILRAAVATSSVRPIGRVVDRLLELAARQLSLRVATVRTARSLRDDEADAVRTHLERLVGQRVEVEWVVDESVIGGIVAIVGDRLWDQSVRRQLDDARRLVSA</sequence>
<evidence type="ECO:0000313" key="8">
    <source>
        <dbReference type="EMBL" id="ACU54712.1"/>
    </source>
</evidence>
<keyword evidence="4 7" id="KW-0406">Ion transport</keyword>
<dbReference type="Pfam" id="PF00213">
    <property type="entry name" value="OSCP"/>
    <property type="match status" value="2"/>
</dbReference>
<dbReference type="Proteomes" id="UP000000771">
    <property type="component" value="Chromosome"/>
</dbReference>
<dbReference type="GO" id="GO:0046933">
    <property type="term" value="F:proton-transporting ATP synthase activity, rotational mechanism"/>
    <property type="evidence" value="ECO:0007669"/>
    <property type="project" value="UniProtKB-UniRule"/>
</dbReference>
<dbReference type="PANTHER" id="PTHR11910">
    <property type="entry name" value="ATP SYNTHASE DELTA CHAIN"/>
    <property type="match status" value="1"/>
</dbReference>
<dbReference type="InterPro" id="IPR000711">
    <property type="entry name" value="ATPase_OSCP/dsu"/>
</dbReference>
<keyword evidence="6 7" id="KW-0066">ATP synthesis</keyword>
<proteinExistence type="inferred from homology"/>
<evidence type="ECO:0000256" key="6">
    <source>
        <dbReference type="ARBA" id="ARBA00023310"/>
    </source>
</evidence>
<keyword evidence="3 7" id="KW-0375">Hydrogen ion transport</keyword>
<gene>
    <name evidence="7" type="primary">atpH</name>
    <name evidence="8" type="ordered locus">Afer_1798</name>
</gene>
<accession>C7M164</accession>
<evidence type="ECO:0000256" key="5">
    <source>
        <dbReference type="ARBA" id="ARBA00023136"/>
    </source>
</evidence>
<dbReference type="eggNOG" id="COG0712">
    <property type="taxonomic scope" value="Bacteria"/>
</dbReference>
<keyword evidence="2 7" id="KW-0813">Transport</keyword>
<evidence type="ECO:0000256" key="7">
    <source>
        <dbReference type="HAMAP-Rule" id="MF_01416"/>
    </source>
</evidence>
<evidence type="ECO:0000256" key="3">
    <source>
        <dbReference type="ARBA" id="ARBA00022781"/>
    </source>
</evidence>
<protein>
    <recommendedName>
        <fullName evidence="7">ATP synthase subunit delta</fullName>
    </recommendedName>
    <alternativeName>
        <fullName evidence="7">ATP synthase F(1) sector subunit delta</fullName>
    </alternativeName>
    <alternativeName>
        <fullName evidence="7">F-type ATPase subunit delta</fullName>
        <shortName evidence="7">F-ATPase subunit delta</shortName>
    </alternativeName>
</protein>
<comment type="subcellular location">
    <subcellularLocation>
        <location evidence="7">Cell membrane</location>
        <topology evidence="7">Peripheral membrane protein</topology>
    </subcellularLocation>
    <subcellularLocation>
        <location evidence="1">Membrane</location>
    </subcellularLocation>
</comment>
<dbReference type="HAMAP" id="MF_01416">
    <property type="entry name" value="ATP_synth_delta_bact"/>
    <property type="match status" value="1"/>
</dbReference>
<keyword evidence="9" id="KW-1185">Reference proteome</keyword>
<comment type="similarity">
    <text evidence="7">Belongs to the ATPase delta chain family.</text>
</comment>
<dbReference type="GO" id="GO:0045259">
    <property type="term" value="C:proton-transporting ATP synthase complex"/>
    <property type="evidence" value="ECO:0007669"/>
    <property type="project" value="UniProtKB-KW"/>
</dbReference>
<comment type="subunit">
    <text evidence="7">F-type ATPases have 2 components, F(1) - the catalytic core - and F(0) - the membrane proton channel. F(1) has five subunits: alpha(3), beta(3), gamma(1), delta(1), epsilon(1). F(0) has three main subunits: a(1), b(2) and c(10-14). The alpha and beta chains form an alternating ring which encloses part of the gamma chain. F(1) is attached to F(0) by a central stalk formed by the gamma and epsilon chains, while a peripheral stalk is formed by the delta and b chains.</text>
</comment>
<reference evidence="8 9" key="1">
    <citation type="journal article" date="2009" name="Stand. Genomic Sci.">
        <title>Complete genome sequence of Acidimicrobium ferrooxidans type strain (ICP).</title>
        <authorList>
            <person name="Clum A."/>
            <person name="Nolan M."/>
            <person name="Lang E."/>
            <person name="Glavina Del Rio T."/>
            <person name="Tice H."/>
            <person name="Copeland A."/>
            <person name="Cheng J.F."/>
            <person name="Lucas S."/>
            <person name="Chen F."/>
            <person name="Bruce D."/>
            <person name="Goodwin L."/>
            <person name="Pitluck S."/>
            <person name="Ivanova N."/>
            <person name="Mavrommatis K."/>
            <person name="Mikhailova N."/>
            <person name="Pati A."/>
            <person name="Chen A."/>
            <person name="Palaniappan K."/>
            <person name="Goker M."/>
            <person name="Spring S."/>
            <person name="Land M."/>
            <person name="Hauser L."/>
            <person name="Chang Y.J."/>
            <person name="Jeffries C.C."/>
            <person name="Chain P."/>
            <person name="Bristow J."/>
            <person name="Eisen J.A."/>
            <person name="Markowitz V."/>
            <person name="Hugenholtz P."/>
            <person name="Kyrpides N.C."/>
            <person name="Klenk H.P."/>
            <person name="Lapidus A."/>
        </authorList>
    </citation>
    <scope>NUCLEOTIDE SEQUENCE [LARGE SCALE GENOMIC DNA]</scope>
    <source>
        <strain evidence="9">DSM 10331 / JCM 15462 / NBRC 103882 / ICP</strain>
    </source>
</reference>
<comment type="function">
    <text evidence="7">This protein is part of the stalk that links CF(0) to CF(1). It either transmits conformational changes from CF(0) to CF(1) or is implicated in proton conduction.</text>
</comment>
<dbReference type="RefSeq" id="WP_015799189.1">
    <property type="nucleotide sequence ID" value="NC_013124.1"/>
</dbReference>
<dbReference type="PRINTS" id="PR00125">
    <property type="entry name" value="ATPASEDELTA"/>
</dbReference>
<dbReference type="EMBL" id="CP001631">
    <property type="protein sequence ID" value="ACU54712.1"/>
    <property type="molecule type" value="Genomic_DNA"/>
</dbReference>
<keyword evidence="7" id="KW-0139">CF(1)</keyword>
<dbReference type="STRING" id="525909.Afer_1798"/>
<organism evidence="8 9">
    <name type="scientific">Acidimicrobium ferrooxidans (strain DSM 10331 / JCM 15462 / NBRC 103882 / ICP)</name>
    <dbReference type="NCBI Taxonomy" id="525909"/>
    <lineage>
        <taxon>Bacteria</taxon>
        <taxon>Bacillati</taxon>
        <taxon>Actinomycetota</taxon>
        <taxon>Acidimicrobiia</taxon>
        <taxon>Acidimicrobiales</taxon>
        <taxon>Acidimicrobiaceae</taxon>
        <taxon>Acidimicrobium</taxon>
    </lineage>
</organism>
<dbReference type="HOGENOM" id="CLU_965144_0_0_11"/>
<keyword evidence="7" id="KW-1003">Cell membrane</keyword>
<evidence type="ECO:0000256" key="1">
    <source>
        <dbReference type="ARBA" id="ARBA00004370"/>
    </source>
</evidence>
<dbReference type="KEGG" id="afo:Afer_1798"/>
<evidence type="ECO:0000313" key="9">
    <source>
        <dbReference type="Proteomes" id="UP000000771"/>
    </source>
</evidence>
<comment type="function">
    <text evidence="7">F(1)F(0) ATP synthase produces ATP from ADP in the presence of a proton or sodium gradient. F-type ATPases consist of two structural domains, F(1) containing the extramembraneous catalytic core and F(0) containing the membrane proton channel, linked together by a central stalk and a peripheral stalk. During catalysis, ATP synthesis in the catalytic domain of F(1) is coupled via a rotary mechanism of the central stalk subunits to proton translocation.</text>
</comment>
<evidence type="ECO:0000256" key="2">
    <source>
        <dbReference type="ARBA" id="ARBA00022448"/>
    </source>
</evidence>